<name>A0A1I6FJS3_9PSEU</name>
<evidence type="ECO:0000313" key="4">
    <source>
        <dbReference type="Proteomes" id="UP000198583"/>
    </source>
</evidence>
<dbReference type="RefSeq" id="WP_245822904.1">
    <property type="nucleotide sequence ID" value="NZ_FOYL01000031.1"/>
</dbReference>
<dbReference type="STRING" id="84724.SAMN04488564_1314"/>
<organism evidence="3 4">
    <name type="scientific">Lentzea waywayandensis</name>
    <dbReference type="NCBI Taxonomy" id="84724"/>
    <lineage>
        <taxon>Bacteria</taxon>
        <taxon>Bacillati</taxon>
        <taxon>Actinomycetota</taxon>
        <taxon>Actinomycetes</taxon>
        <taxon>Pseudonocardiales</taxon>
        <taxon>Pseudonocardiaceae</taxon>
        <taxon>Lentzea</taxon>
    </lineage>
</organism>
<keyword evidence="1 2" id="KW-0456">Lyase</keyword>
<evidence type="ECO:0000256" key="1">
    <source>
        <dbReference type="ARBA" id="ARBA00023239"/>
    </source>
</evidence>
<dbReference type="InterPro" id="IPR008949">
    <property type="entry name" value="Isoprenoid_synthase_dom_sf"/>
</dbReference>
<keyword evidence="2" id="KW-0460">Magnesium</keyword>
<comment type="similarity">
    <text evidence="2">Belongs to the terpene synthase family.</text>
</comment>
<dbReference type="AlphaFoldDB" id="A0A1I6FJS3"/>
<dbReference type="EMBL" id="FOYL01000031">
    <property type="protein sequence ID" value="SFR30175.1"/>
    <property type="molecule type" value="Genomic_DNA"/>
</dbReference>
<reference evidence="4" key="1">
    <citation type="submission" date="2016-10" db="EMBL/GenBank/DDBJ databases">
        <authorList>
            <person name="Varghese N."/>
            <person name="Submissions S."/>
        </authorList>
    </citation>
    <scope>NUCLEOTIDE SEQUENCE [LARGE SCALE GENOMIC DNA]</scope>
    <source>
        <strain evidence="4">DSM 44232</strain>
    </source>
</reference>
<dbReference type="InterPro" id="IPR034686">
    <property type="entry name" value="Terpene_cyclase-like_2"/>
</dbReference>
<dbReference type="Gene3D" id="1.10.600.10">
    <property type="entry name" value="Farnesyl Diphosphate Synthase"/>
    <property type="match status" value="1"/>
</dbReference>
<evidence type="ECO:0000313" key="3">
    <source>
        <dbReference type="EMBL" id="SFR30175.1"/>
    </source>
</evidence>
<dbReference type="SFLD" id="SFLDS00005">
    <property type="entry name" value="Isoprenoid_Synthase_Type_I"/>
    <property type="match status" value="1"/>
</dbReference>
<dbReference type="EC" id="4.2.3.-" evidence="2"/>
<comment type="cofactor">
    <cofactor evidence="2">
        <name>Mg(2+)</name>
        <dbReference type="ChEBI" id="CHEBI:18420"/>
    </cofactor>
</comment>
<keyword evidence="4" id="KW-1185">Reference proteome</keyword>
<dbReference type="SUPFAM" id="SSF48576">
    <property type="entry name" value="Terpenoid synthases"/>
    <property type="match status" value="1"/>
</dbReference>
<dbReference type="Pfam" id="PF19086">
    <property type="entry name" value="Terpene_syn_C_2"/>
    <property type="match status" value="1"/>
</dbReference>
<dbReference type="GO" id="GO:0010333">
    <property type="term" value="F:terpene synthase activity"/>
    <property type="evidence" value="ECO:0007669"/>
    <property type="project" value="InterPro"/>
</dbReference>
<dbReference type="Proteomes" id="UP000198583">
    <property type="component" value="Unassembled WGS sequence"/>
</dbReference>
<dbReference type="SFLD" id="SFLDG01020">
    <property type="entry name" value="Terpene_Cyclase_Like_2"/>
    <property type="match status" value="1"/>
</dbReference>
<gene>
    <name evidence="3" type="ORF">SAMN04488564_1314</name>
</gene>
<dbReference type="PANTHER" id="PTHR35201:SF4">
    <property type="entry name" value="BETA-PINACENE SYNTHASE-RELATED"/>
    <property type="match status" value="1"/>
</dbReference>
<sequence>MDITQVVSLWCPIASAIHPNWQVWERNTMQWINEFHLESEQQDSGRLPSIAAGELAARTALNPADECGGQLSADSLMWLFAFDDAYCDEGRYSHSPAAMAMLVAEMVRVAETGHTSSRSPLARALVDLRHRLDRLATPEQAARWTHAMRGYLTYQVWEAAYRSGSSMPTLDEYAVARIRNGSMEVCAMVLDIAEGYVVPGDELERADVRALTEMACSIVGWDNDIASYYKEHERSGDKLNLVDVMANELGVTPDESLPDVVAFRDATLDLFLRLQRQVAPEVSAETRRYVNGLASWIRGNLDWSLNTARYRRPDRASITVTEVREREMLPIGPPSGVAWWWHQLAPAPMNA</sequence>
<proteinExistence type="inferred from homology"/>
<evidence type="ECO:0000256" key="2">
    <source>
        <dbReference type="RuleBase" id="RU366034"/>
    </source>
</evidence>
<protein>
    <recommendedName>
        <fullName evidence="2">Terpene synthase</fullName>
        <ecNumber evidence="2">4.2.3.-</ecNumber>
    </recommendedName>
</protein>
<dbReference type="PANTHER" id="PTHR35201">
    <property type="entry name" value="TERPENE SYNTHASE"/>
    <property type="match status" value="1"/>
</dbReference>
<accession>A0A1I6FJS3</accession>
<dbReference type="GO" id="GO:0046872">
    <property type="term" value="F:metal ion binding"/>
    <property type="evidence" value="ECO:0007669"/>
    <property type="project" value="UniProtKB-KW"/>
</dbReference>
<keyword evidence="2" id="KW-0479">Metal-binding</keyword>